<protein>
    <submittedName>
        <fullName evidence="3">GTP:adenosylcobinamide-phosphate guanylyltransferase</fullName>
    </submittedName>
</protein>
<keyword evidence="3" id="KW-0548">Nucleotidyltransferase</keyword>
<dbReference type="Proteomes" id="UP000566324">
    <property type="component" value="Unassembled WGS sequence"/>
</dbReference>
<reference evidence="3 4" key="1">
    <citation type="submission" date="2020-08" db="EMBL/GenBank/DDBJ databases">
        <title>Genomic Encyclopedia of Type Strains, Phase IV (KMG-IV): sequencing the most valuable type-strain genomes for metagenomic binning, comparative biology and taxonomic classification.</title>
        <authorList>
            <person name="Goeker M."/>
        </authorList>
    </citation>
    <scope>NUCLEOTIDE SEQUENCE [LARGE SCALE GENOMIC DNA]</scope>
    <source>
        <strain evidence="3 4">DSM 17328</strain>
    </source>
</reference>
<dbReference type="AlphaFoldDB" id="A0A7W7F8G9"/>
<gene>
    <name evidence="3" type="ORF">GGQ98_003285</name>
</gene>
<proteinExistence type="predicted"/>
<name>A0A7W7F8G9_9SPHN</name>
<feature type="domain" description="MobA-like NTP transferase" evidence="2">
    <location>
        <begin position="7"/>
        <end position="139"/>
    </location>
</feature>
<keyword evidence="3" id="KW-0808">Transferase</keyword>
<dbReference type="SUPFAM" id="SSF53448">
    <property type="entry name" value="Nucleotide-diphospho-sugar transferases"/>
    <property type="match status" value="1"/>
</dbReference>
<dbReference type="InterPro" id="IPR025877">
    <property type="entry name" value="MobA-like_NTP_Trfase"/>
</dbReference>
<comment type="caution">
    <text evidence="3">The sequence shown here is derived from an EMBL/GenBank/DDBJ whole genome shotgun (WGS) entry which is preliminary data.</text>
</comment>
<sequence>MSAGFSAIVLAGKRDGRLDPLAADAGVSHKCLVPVACKPMLLHVLEALDASPGVARIIVSIDAPEILAPLIRHLGSGRIAVARSAPNLVDSVIGAADASAPPFLVTTADNVNLTPASVTEILAASQGADAAVAFARRERVAAAHPDGQRRFYRFRCGEYSNCNTYILGSRDALKAAEVFRGGGQFAKFPMRIVKAFGLLNLIRFRYGLATLDGAFRGFSHRFGLAIRPVLVSDGALAIDVDNTRTLHVAETILRARGSALSEPPQEVRLDRAAHSLGDPLLA</sequence>
<organism evidence="3 4">
    <name type="scientific">Sphingosinicella soli</name>
    <dbReference type="NCBI Taxonomy" id="333708"/>
    <lineage>
        <taxon>Bacteria</taxon>
        <taxon>Pseudomonadati</taxon>
        <taxon>Pseudomonadota</taxon>
        <taxon>Alphaproteobacteria</taxon>
        <taxon>Sphingomonadales</taxon>
        <taxon>Sphingosinicellaceae</taxon>
        <taxon>Sphingosinicella</taxon>
    </lineage>
</organism>
<dbReference type="GO" id="GO:0016779">
    <property type="term" value="F:nucleotidyltransferase activity"/>
    <property type="evidence" value="ECO:0007669"/>
    <property type="project" value="UniProtKB-KW"/>
</dbReference>
<keyword evidence="4" id="KW-1185">Reference proteome</keyword>
<keyword evidence="1" id="KW-0460">Magnesium</keyword>
<dbReference type="EMBL" id="JACHNZ010000050">
    <property type="protein sequence ID" value="MBB4633637.1"/>
    <property type="molecule type" value="Genomic_DNA"/>
</dbReference>
<dbReference type="RefSeq" id="WP_184071425.1">
    <property type="nucleotide sequence ID" value="NZ_JACHNZ010000050.1"/>
</dbReference>
<evidence type="ECO:0000313" key="3">
    <source>
        <dbReference type="EMBL" id="MBB4633637.1"/>
    </source>
</evidence>
<dbReference type="Pfam" id="PF12804">
    <property type="entry name" value="NTP_transf_3"/>
    <property type="match status" value="1"/>
</dbReference>
<accession>A0A7W7F8G9</accession>
<dbReference type="Gene3D" id="3.90.550.10">
    <property type="entry name" value="Spore Coat Polysaccharide Biosynthesis Protein SpsA, Chain A"/>
    <property type="match status" value="1"/>
</dbReference>
<dbReference type="InterPro" id="IPR029044">
    <property type="entry name" value="Nucleotide-diphossugar_trans"/>
</dbReference>
<evidence type="ECO:0000259" key="2">
    <source>
        <dbReference type="Pfam" id="PF12804"/>
    </source>
</evidence>
<evidence type="ECO:0000313" key="4">
    <source>
        <dbReference type="Proteomes" id="UP000566324"/>
    </source>
</evidence>
<evidence type="ECO:0000256" key="1">
    <source>
        <dbReference type="ARBA" id="ARBA00022842"/>
    </source>
</evidence>